<dbReference type="InParanoid" id="A0A5E4GHW4"/>
<gene>
    <name evidence="1" type="ORF">ALMOND_2B015749</name>
</gene>
<dbReference type="Proteomes" id="UP000327085">
    <property type="component" value="Unassembled WGS sequence"/>
</dbReference>
<dbReference type="GO" id="GO:0016705">
    <property type="term" value="F:oxidoreductase activity, acting on paired donors, with incorporation or reduction of molecular oxygen"/>
    <property type="evidence" value="ECO:0007669"/>
    <property type="project" value="InterPro"/>
</dbReference>
<dbReference type="OMA" id="THWILIQ"/>
<organism evidence="1 2">
    <name type="scientific">Prunus dulcis</name>
    <name type="common">Almond</name>
    <name type="synonym">Amygdalus dulcis</name>
    <dbReference type="NCBI Taxonomy" id="3755"/>
    <lineage>
        <taxon>Eukaryota</taxon>
        <taxon>Viridiplantae</taxon>
        <taxon>Streptophyta</taxon>
        <taxon>Embryophyta</taxon>
        <taxon>Tracheophyta</taxon>
        <taxon>Spermatophyta</taxon>
        <taxon>Magnoliopsida</taxon>
        <taxon>eudicotyledons</taxon>
        <taxon>Gunneridae</taxon>
        <taxon>Pentapetalae</taxon>
        <taxon>rosids</taxon>
        <taxon>fabids</taxon>
        <taxon>Rosales</taxon>
        <taxon>Rosaceae</taxon>
        <taxon>Amygdaloideae</taxon>
        <taxon>Amygdaleae</taxon>
        <taxon>Prunus</taxon>
    </lineage>
</organism>
<dbReference type="Gramene" id="VVA39459">
    <property type="protein sequence ID" value="VVA39459"/>
    <property type="gene ID" value="Prudul26B015749"/>
</dbReference>
<evidence type="ECO:0000313" key="2">
    <source>
        <dbReference type="Proteomes" id="UP000327085"/>
    </source>
</evidence>
<name>A0A5E4GHW4_PRUDU</name>
<dbReference type="AlphaFoldDB" id="A0A5E4GHW4"/>
<dbReference type="GO" id="GO:0020037">
    <property type="term" value="F:heme binding"/>
    <property type="evidence" value="ECO:0007669"/>
    <property type="project" value="InterPro"/>
</dbReference>
<dbReference type="PANTHER" id="PTHR47951:SF3">
    <property type="entry name" value="CYTOCHROME P450, FAMILY 706, SUBFAMILY A, POLYPEPTIDE 4"/>
    <property type="match status" value="1"/>
</dbReference>
<accession>A0A5E4GHW4</accession>
<dbReference type="Gene3D" id="1.10.630.10">
    <property type="entry name" value="Cytochrome P450"/>
    <property type="match status" value="1"/>
</dbReference>
<dbReference type="PANTHER" id="PTHR47951">
    <property type="entry name" value="OS08G0547900 PROTEIN"/>
    <property type="match status" value="1"/>
</dbReference>
<reference evidence="2" key="1">
    <citation type="journal article" date="2020" name="Plant J.">
        <title>Transposons played a major role in the diversification between the closely related almond and peach genomes: results from the almond genome sequence.</title>
        <authorList>
            <person name="Alioto T."/>
            <person name="Alexiou K.G."/>
            <person name="Bardil A."/>
            <person name="Barteri F."/>
            <person name="Castanera R."/>
            <person name="Cruz F."/>
            <person name="Dhingra A."/>
            <person name="Duval H."/>
            <person name="Fernandez I Marti A."/>
            <person name="Frias L."/>
            <person name="Galan B."/>
            <person name="Garcia J.L."/>
            <person name="Howad W."/>
            <person name="Gomez-Garrido J."/>
            <person name="Gut M."/>
            <person name="Julca I."/>
            <person name="Morata J."/>
            <person name="Puigdomenech P."/>
            <person name="Ribeca P."/>
            <person name="Rubio Cabetas M.J."/>
            <person name="Vlasova A."/>
            <person name="Wirthensohn M."/>
            <person name="Garcia-Mas J."/>
            <person name="Gabaldon T."/>
            <person name="Casacuberta J.M."/>
            <person name="Arus P."/>
        </authorList>
    </citation>
    <scope>NUCLEOTIDE SEQUENCE [LARGE SCALE GENOMIC DNA]</scope>
    <source>
        <strain evidence="2">cv. Texas</strain>
    </source>
</reference>
<evidence type="ECO:0000313" key="1">
    <source>
        <dbReference type="EMBL" id="VVA39459.1"/>
    </source>
</evidence>
<protein>
    <submittedName>
        <fullName evidence="1">PREDICTED: flavonoid</fullName>
    </submittedName>
</protein>
<dbReference type="EMBL" id="CABIKO010000795">
    <property type="protein sequence ID" value="VVA39459.1"/>
    <property type="molecule type" value="Genomic_DNA"/>
</dbReference>
<dbReference type="GO" id="GO:0005506">
    <property type="term" value="F:iron ion binding"/>
    <property type="evidence" value="ECO:0007669"/>
    <property type="project" value="InterPro"/>
</dbReference>
<proteinExistence type="predicted"/>
<dbReference type="GO" id="GO:0004497">
    <property type="term" value="F:monooxygenase activity"/>
    <property type="evidence" value="ECO:0007669"/>
    <property type="project" value="InterPro"/>
</dbReference>
<dbReference type="InterPro" id="IPR036396">
    <property type="entry name" value="Cyt_P450_sf"/>
</dbReference>
<sequence>MHGLFIGTLLTGKTHWILIQTGMAERMVVYTLATLLHSFDWKLPQGEELDLSEKFGIVMKKKIPLILIPTPRLSDPALYE</sequence>
<dbReference type="SUPFAM" id="SSF48264">
    <property type="entry name" value="Cytochrome P450"/>
    <property type="match status" value="1"/>
</dbReference>